<evidence type="ECO:0000313" key="5">
    <source>
        <dbReference type="EMBL" id="MFD2591948.1"/>
    </source>
</evidence>
<gene>
    <name evidence="5" type="ORF">ACFSTE_14010</name>
</gene>
<keyword evidence="2" id="KW-0812">Transmembrane</keyword>
<dbReference type="RefSeq" id="WP_378258623.1">
    <property type="nucleotide sequence ID" value="NZ_JBHSJV010000001.1"/>
</dbReference>
<feature type="chain" id="PRO_5045498147" evidence="3">
    <location>
        <begin position="25"/>
        <end position="613"/>
    </location>
</feature>
<comment type="caution">
    <text evidence="5">The sequence shown here is derived from an EMBL/GenBank/DDBJ whole genome shotgun (WGS) entry which is preliminary data.</text>
</comment>
<dbReference type="PANTHER" id="PTHR34220:SF7">
    <property type="entry name" value="SENSOR HISTIDINE KINASE YPDA"/>
    <property type="match status" value="1"/>
</dbReference>
<feature type="domain" description="Signal transduction histidine kinase internal region" evidence="4">
    <location>
        <begin position="411"/>
        <end position="489"/>
    </location>
</feature>
<evidence type="ECO:0000313" key="6">
    <source>
        <dbReference type="Proteomes" id="UP001597459"/>
    </source>
</evidence>
<dbReference type="EMBL" id="JBHULX010000027">
    <property type="protein sequence ID" value="MFD2591948.1"/>
    <property type="molecule type" value="Genomic_DNA"/>
</dbReference>
<evidence type="ECO:0000256" key="2">
    <source>
        <dbReference type="SAM" id="Phobius"/>
    </source>
</evidence>
<dbReference type="PANTHER" id="PTHR34220">
    <property type="entry name" value="SENSOR HISTIDINE KINASE YPDA"/>
    <property type="match status" value="1"/>
</dbReference>
<feature type="repeat" description="TPR" evidence="1">
    <location>
        <begin position="266"/>
        <end position="299"/>
    </location>
</feature>
<keyword evidence="5" id="KW-0808">Transferase</keyword>
<feature type="transmembrane region" description="Helical" evidence="2">
    <location>
        <begin position="376"/>
        <end position="397"/>
    </location>
</feature>
<accession>A0ABW5NBI6</accession>
<dbReference type="InterPro" id="IPR019734">
    <property type="entry name" value="TPR_rpt"/>
</dbReference>
<dbReference type="Pfam" id="PF06580">
    <property type="entry name" value="His_kinase"/>
    <property type="match status" value="1"/>
</dbReference>
<dbReference type="Gene3D" id="1.25.40.10">
    <property type="entry name" value="Tetratricopeptide repeat domain"/>
    <property type="match status" value="2"/>
</dbReference>
<organism evidence="5 6">
    <name type="scientific">Aquimarina hainanensis</name>
    <dbReference type="NCBI Taxonomy" id="1578017"/>
    <lineage>
        <taxon>Bacteria</taxon>
        <taxon>Pseudomonadati</taxon>
        <taxon>Bacteroidota</taxon>
        <taxon>Flavobacteriia</taxon>
        <taxon>Flavobacteriales</taxon>
        <taxon>Flavobacteriaceae</taxon>
        <taxon>Aquimarina</taxon>
    </lineage>
</organism>
<reference evidence="6" key="1">
    <citation type="journal article" date="2019" name="Int. J. Syst. Evol. Microbiol.">
        <title>The Global Catalogue of Microorganisms (GCM) 10K type strain sequencing project: providing services to taxonomists for standard genome sequencing and annotation.</title>
        <authorList>
            <consortium name="The Broad Institute Genomics Platform"/>
            <consortium name="The Broad Institute Genome Sequencing Center for Infectious Disease"/>
            <person name="Wu L."/>
            <person name="Ma J."/>
        </authorList>
    </citation>
    <scope>NUCLEOTIDE SEQUENCE [LARGE SCALE GENOMIC DNA]</scope>
    <source>
        <strain evidence="6">KCTC 42423</strain>
    </source>
</reference>
<evidence type="ECO:0000256" key="1">
    <source>
        <dbReference type="PROSITE-ProRule" id="PRU00339"/>
    </source>
</evidence>
<dbReference type="Pfam" id="PF13181">
    <property type="entry name" value="TPR_8"/>
    <property type="match status" value="2"/>
</dbReference>
<proteinExistence type="predicted"/>
<keyword evidence="2" id="KW-0472">Membrane</keyword>
<keyword evidence="2" id="KW-1133">Transmembrane helix</keyword>
<dbReference type="PROSITE" id="PS50005">
    <property type="entry name" value="TPR"/>
    <property type="match status" value="2"/>
</dbReference>
<dbReference type="SUPFAM" id="SSF48452">
    <property type="entry name" value="TPR-like"/>
    <property type="match status" value="2"/>
</dbReference>
<dbReference type="Proteomes" id="UP001597459">
    <property type="component" value="Unassembled WGS sequence"/>
</dbReference>
<keyword evidence="5" id="KW-0418">Kinase</keyword>
<keyword evidence="1" id="KW-0802">TPR repeat</keyword>
<evidence type="ECO:0000256" key="3">
    <source>
        <dbReference type="SAM" id="SignalP"/>
    </source>
</evidence>
<feature type="signal peptide" evidence="3">
    <location>
        <begin position="1"/>
        <end position="24"/>
    </location>
</feature>
<dbReference type="SUPFAM" id="SSF55874">
    <property type="entry name" value="ATPase domain of HSP90 chaperone/DNA topoisomerase II/histidine kinase"/>
    <property type="match status" value="1"/>
</dbReference>
<evidence type="ECO:0000259" key="4">
    <source>
        <dbReference type="Pfam" id="PF06580"/>
    </source>
</evidence>
<dbReference type="InterPro" id="IPR010559">
    <property type="entry name" value="Sig_transdc_His_kin_internal"/>
</dbReference>
<dbReference type="InterPro" id="IPR036890">
    <property type="entry name" value="HATPase_C_sf"/>
</dbReference>
<dbReference type="GO" id="GO:0016301">
    <property type="term" value="F:kinase activity"/>
    <property type="evidence" value="ECO:0007669"/>
    <property type="project" value="UniProtKB-KW"/>
</dbReference>
<dbReference type="SMART" id="SM00028">
    <property type="entry name" value="TPR"/>
    <property type="match status" value="6"/>
</dbReference>
<name>A0ABW5NBI6_9FLAO</name>
<dbReference type="Gene3D" id="3.30.565.10">
    <property type="entry name" value="Histidine kinase-like ATPase, C-terminal domain"/>
    <property type="match status" value="1"/>
</dbReference>
<protein>
    <submittedName>
        <fullName evidence="5">Histidine kinase</fullName>
    </submittedName>
</protein>
<dbReference type="InterPro" id="IPR050640">
    <property type="entry name" value="Bact_2-comp_sensor_kinase"/>
</dbReference>
<dbReference type="InterPro" id="IPR011990">
    <property type="entry name" value="TPR-like_helical_dom_sf"/>
</dbReference>
<keyword evidence="3" id="KW-0732">Signal</keyword>
<sequence>MKSSIQLSCILMLFFCFMSCDKKATIRPAITTSLSALDTISQKKPLQALKKIDSLSKYVEAINEAEIAILLFKKGEIYFLNDQYYQALKVHKQTYQLFHKLKDDYNKGRSLITLCAASLHLGKVEEAQEYALEALRISQDITNDRLCAKSYNQLFHLHLKLKDYNKALTYIKKADSVFTHLPDTISKIAIKSNMSSVYVLQKKYNRALENYQEIIQNKQYTKDPKMTVSILNNIGYTYLKAKEEKNAEKFFRGAITLNKNIKAINAAPYKGLGHMYLMLGVHDSATTYYEKALGEYKKHTNHSESIEVYDKLISIAILEEKYQRALEQQIIRDSIQQQQTIAEKNKLLSFANVTYEIKQREAELAYEKELHESNKLLFATIVLSLLLVLIVVGFWLYTTKLRSANTASKLEQRLLRAQMNPHFIFNTLAAIQNIILKGDSLQSSNYIARFSKLIRQNFDYVRKEKISLHQEIGMITNYIETQQLRFNNMFTYTIMVEKAINTREIFIPPMLLQPFVENAIEYGLKHKEEKGKLLIDISETKEGVQFVIEDNGVGRNAFSKQKEIEDEVHATDVFKERLKHRKKGEEKHFYIQDLVNDIKESIGTRVVFKLRML</sequence>
<feature type="repeat" description="TPR" evidence="1">
    <location>
        <begin position="228"/>
        <end position="261"/>
    </location>
</feature>
<keyword evidence="6" id="KW-1185">Reference proteome</keyword>